<feature type="compositionally biased region" description="Low complexity" evidence="1">
    <location>
        <begin position="695"/>
        <end position="711"/>
    </location>
</feature>
<dbReference type="Pfam" id="PF25009">
    <property type="entry name" value="DUF7785"/>
    <property type="match status" value="1"/>
</dbReference>
<evidence type="ECO:0000313" key="5">
    <source>
        <dbReference type="Proteomes" id="UP000606974"/>
    </source>
</evidence>
<reference evidence="4" key="1">
    <citation type="submission" date="2020-02" db="EMBL/GenBank/DDBJ databases">
        <authorList>
            <person name="Palmer J.M."/>
        </authorList>
    </citation>
    <scope>NUCLEOTIDE SEQUENCE</scope>
    <source>
        <strain evidence="4">EPUS1.4</strain>
        <tissue evidence="4">Thallus</tissue>
    </source>
</reference>
<feature type="region of interest" description="Disordered" evidence="1">
    <location>
        <begin position="1"/>
        <end position="49"/>
    </location>
</feature>
<feature type="region of interest" description="Disordered" evidence="1">
    <location>
        <begin position="762"/>
        <end position="812"/>
    </location>
</feature>
<evidence type="ECO:0000256" key="1">
    <source>
        <dbReference type="SAM" id="MobiDB-lite"/>
    </source>
</evidence>
<feature type="region of interest" description="Disordered" evidence="1">
    <location>
        <begin position="575"/>
        <end position="598"/>
    </location>
</feature>
<feature type="compositionally biased region" description="Polar residues" evidence="1">
    <location>
        <begin position="658"/>
        <end position="694"/>
    </location>
</feature>
<dbReference type="Pfam" id="PF25289">
    <property type="entry name" value="DUF7877"/>
    <property type="match status" value="1"/>
</dbReference>
<feature type="compositionally biased region" description="Low complexity" evidence="1">
    <location>
        <begin position="762"/>
        <end position="773"/>
    </location>
</feature>
<evidence type="ECO:0000313" key="4">
    <source>
        <dbReference type="EMBL" id="KAF7506093.1"/>
    </source>
</evidence>
<organism evidence="4 5">
    <name type="scientific">Endocarpon pusillum</name>
    <dbReference type="NCBI Taxonomy" id="364733"/>
    <lineage>
        <taxon>Eukaryota</taxon>
        <taxon>Fungi</taxon>
        <taxon>Dikarya</taxon>
        <taxon>Ascomycota</taxon>
        <taxon>Pezizomycotina</taxon>
        <taxon>Eurotiomycetes</taxon>
        <taxon>Chaetothyriomycetidae</taxon>
        <taxon>Verrucariales</taxon>
        <taxon>Verrucariaceae</taxon>
        <taxon>Endocarpon</taxon>
    </lineage>
</organism>
<proteinExistence type="predicted"/>
<feature type="compositionally biased region" description="Low complexity" evidence="1">
    <location>
        <begin position="579"/>
        <end position="595"/>
    </location>
</feature>
<dbReference type="OrthoDB" id="5354458at2759"/>
<sequence length="812" mass="88014">MTTVDGDFSLPPNDLTASSTASGKRKHSESVDKVSSSTTKQEAKQFSGFPRRLQNALPLLRKADQAPSILHYSLTSNGERSPKRPKYSSENAEAETISSRIESGYYHSPEILLADVETAATSLIEDLKSGDYALTDPDFTRKAANQVTLFKQSLSKVCRHIVEADAKPKEENGVDKTHVPGPAAEIPNPAVLTLTSQTDRGPKHLYTGLQRYSTAVLTDADKSNSNQSTDLLNLNPSSFPNGIALTHVPPSNIPYQSSSAKQKRVFGEVFRPHRSLKALEPPRPSRNATRGSSLGWVNYEDIAGSERPAPAYKSDYRYASLPTGSWLHYNNVEAAAAAALTPDSKRRQRDRALSSGDSRGPEGGDIVEHEEARTKALFQSAYSTFAPSVDNSAAVVPEKTRSQTWWKKVGQKRFEAMLAFQYPESGLDGGDSIWNNIEPIEDDFEGAVADLDGDALRNPLENENNKADPKGVDEVLQEISDLLQTLSSYQRIRNLSKMNSGPATPTSSETDVYEILRSNLVILINSLPPYAVAKLSGDQLETLNVSTDLIVDMKDHVGTMEPDEYSMQRQRAAMPATHSVGGRSSVSVGPSGRPGNYSAQAVNYSQRVNYSNGPRTPYVSQARPVPAYTNTVTPQAPNYPAARAAQTPSHRAGLPTQPHHQGQTYSRAPSAAQFQRPASSQQNGYGPSYAQSVNSQAYAQQRQAQSSYSYSLTQASHKPSPSPQPAPHGQQSYIPPQHLQQSQASPSLPYAVNNQAVLTEQARSQLQAQRQLSGTPQTPNINGQYAQMARSSTPGGGSQNGRRVVAAGGGVQ</sequence>
<accession>A0A8H7AC23</accession>
<feature type="compositionally biased region" description="Polar residues" evidence="1">
    <location>
        <begin position="729"/>
        <end position="745"/>
    </location>
</feature>
<dbReference type="InterPro" id="IPR056687">
    <property type="entry name" value="DUF7785"/>
</dbReference>
<feature type="region of interest" description="Disordered" evidence="1">
    <location>
        <begin position="70"/>
        <end position="95"/>
    </location>
</feature>
<evidence type="ECO:0000259" key="3">
    <source>
        <dbReference type="Pfam" id="PF25289"/>
    </source>
</evidence>
<comment type="caution">
    <text evidence="4">The sequence shown here is derived from an EMBL/GenBank/DDBJ whole genome shotgun (WGS) entry which is preliminary data.</text>
</comment>
<protein>
    <submittedName>
        <fullName evidence="4">Uncharacterized protein</fullName>
    </submittedName>
</protein>
<dbReference type="InterPro" id="IPR057199">
    <property type="entry name" value="DUF7877"/>
</dbReference>
<evidence type="ECO:0000259" key="2">
    <source>
        <dbReference type="Pfam" id="PF25009"/>
    </source>
</evidence>
<keyword evidence="5" id="KW-1185">Reference proteome</keyword>
<dbReference type="AlphaFoldDB" id="A0A8H7AC23"/>
<feature type="domain" description="DUF7785" evidence="2">
    <location>
        <begin position="470"/>
        <end position="550"/>
    </location>
</feature>
<dbReference type="EMBL" id="JAACFV010000094">
    <property type="protein sequence ID" value="KAF7506093.1"/>
    <property type="molecule type" value="Genomic_DNA"/>
</dbReference>
<feature type="region of interest" description="Disordered" evidence="1">
    <location>
        <begin position="628"/>
        <end position="745"/>
    </location>
</feature>
<name>A0A8H7AC23_9EURO</name>
<gene>
    <name evidence="4" type="ORF">GJ744_012244</name>
</gene>
<feature type="compositionally biased region" description="Polar residues" evidence="1">
    <location>
        <begin position="774"/>
        <end position="793"/>
    </location>
</feature>
<feature type="domain" description="DUF7877" evidence="3">
    <location>
        <begin position="53"/>
        <end position="156"/>
    </location>
</feature>
<feature type="region of interest" description="Disordered" evidence="1">
    <location>
        <begin position="339"/>
        <end position="366"/>
    </location>
</feature>
<dbReference type="Proteomes" id="UP000606974">
    <property type="component" value="Unassembled WGS sequence"/>
</dbReference>